<dbReference type="Proteomes" id="UP001162131">
    <property type="component" value="Unassembled WGS sequence"/>
</dbReference>
<comment type="subcellular location">
    <subcellularLocation>
        <location evidence="2">Endoplasmic reticulum membrane</location>
        <topology evidence="2">Multi-pass membrane protein</topology>
    </subcellularLocation>
</comment>
<evidence type="ECO:0000256" key="5">
    <source>
        <dbReference type="ARBA" id="ARBA00022729"/>
    </source>
</evidence>
<evidence type="ECO:0000256" key="2">
    <source>
        <dbReference type="ARBA" id="ARBA00004477"/>
    </source>
</evidence>
<evidence type="ECO:0000313" key="12">
    <source>
        <dbReference type="Proteomes" id="UP001162131"/>
    </source>
</evidence>
<evidence type="ECO:0000256" key="7">
    <source>
        <dbReference type="ARBA" id="ARBA00022989"/>
    </source>
</evidence>
<name>A0AAU9JH39_9CILI</name>
<feature type="transmembrane region" description="Helical" evidence="9">
    <location>
        <begin position="191"/>
        <end position="212"/>
    </location>
</feature>
<comment type="similarity">
    <text evidence="3">Belongs to the OST3/OST6 family.</text>
</comment>
<dbReference type="PANTHER" id="PTHR12692">
    <property type="entry name" value="DOLICHYL-DIPHOSPHOOLIGOSACCHARIDE--PROTEIN GLYCOSYLTRANSFERASE-RELATED"/>
    <property type="match status" value="1"/>
</dbReference>
<feature type="transmembrane region" description="Helical" evidence="9">
    <location>
        <begin position="304"/>
        <end position="321"/>
    </location>
</feature>
<dbReference type="AlphaFoldDB" id="A0AAU9JH39"/>
<evidence type="ECO:0000256" key="1">
    <source>
        <dbReference type="ARBA" id="ARBA00002791"/>
    </source>
</evidence>
<dbReference type="EMBL" id="CAJZBQ010000036">
    <property type="protein sequence ID" value="CAG9324447.1"/>
    <property type="molecule type" value="Genomic_DNA"/>
</dbReference>
<feature type="transmembrane region" description="Helical" evidence="9">
    <location>
        <begin position="273"/>
        <end position="292"/>
    </location>
</feature>
<keyword evidence="12" id="KW-1185">Reference proteome</keyword>
<evidence type="ECO:0000256" key="9">
    <source>
        <dbReference type="SAM" id="Phobius"/>
    </source>
</evidence>
<evidence type="ECO:0000256" key="10">
    <source>
        <dbReference type="SAM" id="SignalP"/>
    </source>
</evidence>
<keyword evidence="6" id="KW-0256">Endoplasmic reticulum</keyword>
<reference evidence="11" key="1">
    <citation type="submission" date="2021-09" db="EMBL/GenBank/DDBJ databases">
        <authorList>
            <consortium name="AG Swart"/>
            <person name="Singh M."/>
            <person name="Singh A."/>
            <person name="Seah K."/>
            <person name="Emmerich C."/>
        </authorList>
    </citation>
    <scope>NUCLEOTIDE SEQUENCE</scope>
    <source>
        <strain evidence="11">ATCC30299</strain>
    </source>
</reference>
<sequence>MKFLILPLAILLCYADDLAAIGKSKADELRALSYKSDGLIKLTASGFQKFVVDYPRPYTLVVFLTSKNPTKFKCQLCDEIGSMLDQVIYSYRGANADLPLNTPGSKSRAVFFAILEYNSENQPIFQKFKFASVPNLIVTSPKSIKDEGDRYSYYRDEVWEFSKDGDVHPQKLLDFINARSGRKIELKTSPFAAIISMGMFMLIFTTFAFVIYKIKSFLLIPYVWYAGGLTIYFICISGFVYDIIHGVPMVGTNGKGEAEFIHSGQRSQYGAEGFMMGFLMVIGGLGFVGLNILHKLEKPSHIRLVGGLCFLIVIFSFYKIIKVYQVKASWYGPGLYPPGHYIKGPLINDQGSSF</sequence>
<evidence type="ECO:0000313" key="11">
    <source>
        <dbReference type="EMBL" id="CAG9324447.1"/>
    </source>
</evidence>
<evidence type="ECO:0000256" key="4">
    <source>
        <dbReference type="ARBA" id="ARBA00022692"/>
    </source>
</evidence>
<keyword evidence="5 10" id="KW-0732">Signal</keyword>
<dbReference type="Pfam" id="PF04756">
    <property type="entry name" value="OST3_OST6"/>
    <property type="match status" value="1"/>
</dbReference>
<evidence type="ECO:0000256" key="3">
    <source>
        <dbReference type="ARBA" id="ARBA00009561"/>
    </source>
</evidence>
<proteinExistence type="inferred from homology"/>
<accession>A0AAU9JH39</accession>
<keyword evidence="8 9" id="KW-0472">Membrane</keyword>
<comment type="function">
    <text evidence="1">Subunit of the oligosaccharyl transferase (OST) complex that catalyzes the initial transfer of a defined glycan (Glc(3)Man(9)GlcNAc(2) in eukaryotes) from the lipid carrier dolichol-pyrophosphate to an asparagine residue within an Asn-X-Ser/Thr consensus motif in nascent polypeptide chains, the first step in protein N-glycosylation. N-glycosylation occurs cotranslationally and the complex associates with the Sec61 complex at the channel-forming translocon complex that mediates protein translocation across the endoplasmic reticulum (ER). All subunits are required for a maximal enzyme activity.</text>
</comment>
<keyword evidence="7 9" id="KW-1133">Transmembrane helix</keyword>
<organism evidence="11 12">
    <name type="scientific">Blepharisma stoltei</name>
    <dbReference type="NCBI Taxonomy" id="1481888"/>
    <lineage>
        <taxon>Eukaryota</taxon>
        <taxon>Sar</taxon>
        <taxon>Alveolata</taxon>
        <taxon>Ciliophora</taxon>
        <taxon>Postciliodesmatophora</taxon>
        <taxon>Heterotrichea</taxon>
        <taxon>Heterotrichida</taxon>
        <taxon>Blepharismidae</taxon>
        <taxon>Blepharisma</taxon>
    </lineage>
</organism>
<keyword evidence="4 9" id="KW-0812">Transmembrane</keyword>
<evidence type="ECO:0000256" key="8">
    <source>
        <dbReference type="ARBA" id="ARBA00023136"/>
    </source>
</evidence>
<dbReference type="Gene3D" id="3.40.30.10">
    <property type="entry name" value="Glutaredoxin"/>
    <property type="match status" value="1"/>
</dbReference>
<comment type="caution">
    <text evidence="11">The sequence shown here is derived from an EMBL/GenBank/DDBJ whole genome shotgun (WGS) entry which is preliminary data.</text>
</comment>
<feature type="signal peptide" evidence="10">
    <location>
        <begin position="1"/>
        <end position="15"/>
    </location>
</feature>
<dbReference type="GO" id="GO:0008250">
    <property type="term" value="C:oligosaccharyltransferase complex"/>
    <property type="evidence" value="ECO:0007669"/>
    <property type="project" value="TreeGrafter"/>
</dbReference>
<evidence type="ECO:0000256" key="6">
    <source>
        <dbReference type="ARBA" id="ARBA00022824"/>
    </source>
</evidence>
<gene>
    <name evidence="11" type="ORF">BSTOLATCC_MIC36237</name>
</gene>
<dbReference type="PANTHER" id="PTHR12692:SF0">
    <property type="entry name" value="GH11935P"/>
    <property type="match status" value="1"/>
</dbReference>
<dbReference type="GO" id="GO:0018279">
    <property type="term" value="P:protein N-linked glycosylation via asparagine"/>
    <property type="evidence" value="ECO:0007669"/>
    <property type="project" value="TreeGrafter"/>
</dbReference>
<protein>
    <submittedName>
        <fullName evidence="11">Uncharacterized protein</fullName>
    </submittedName>
</protein>
<dbReference type="InterPro" id="IPR021149">
    <property type="entry name" value="OligosaccharylTrfase_OST3/OST6"/>
</dbReference>
<feature type="chain" id="PRO_5043459895" evidence="10">
    <location>
        <begin position="16"/>
        <end position="354"/>
    </location>
</feature>
<feature type="transmembrane region" description="Helical" evidence="9">
    <location>
        <begin position="219"/>
        <end position="241"/>
    </location>
</feature>